<evidence type="ECO:0000313" key="2">
    <source>
        <dbReference type="Proteomes" id="UP000325081"/>
    </source>
</evidence>
<comment type="caution">
    <text evidence="1">The sequence shown here is derived from an EMBL/GenBank/DDBJ whole genome shotgun (WGS) entry which is preliminary data.</text>
</comment>
<accession>A0A5A7QLG0</accession>
<organism evidence="1 2">
    <name type="scientific">Striga asiatica</name>
    <name type="common">Asiatic witchweed</name>
    <name type="synonym">Buchnera asiatica</name>
    <dbReference type="NCBI Taxonomy" id="4170"/>
    <lineage>
        <taxon>Eukaryota</taxon>
        <taxon>Viridiplantae</taxon>
        <taxon>Streptophyta</taxon>
        <taxon>Embryophyta</taxon>
        <taxon>Tracheophyta</taxon>
        <taxon>Spermatophyta</taxon>
        <taxon>Magnoliopsida</taxon>
        <taxon>eudicotyledons</taxon>
        <taxon>Gunneridae</taxon>
        <taxon>Pentapetalae</taxon>
        <taxon>asterids</taxon>
        <taxon>lamiids</taxon>
        <taxon>Lamiales</taxon>
        <taxon>Orobanchaceae</taxon>
        <taxon>Buchnereae</taxon>
        <taxon>Striga</taxon>
    </lineage>
</organism>
<keyword evidence="2" id="KW-1185">Reference proteome</keyword>
<protein>
    <submittedName>
        <fullName evidence="1">Uncharacterized protein</fullName>
    </submittedName>
</protein>
<sequence>MGCGWQGAGARFVGCWGAVQGAEQTVLVHGNSLSSSLATVLLFAVCTAGRAATLLRTLTHALLRPWQAIGRSPATLGVWEIRLIGPPRLVEVVLGQICRRLLPSVESHPCPAASKRPQPIVVMNSPATPNDTRASHSSRLPARVSPPFVFFVPRSQREKHARPSPLTHRIHAAHARVILDARTPVRIGIGEPQKFQNTLMPEAAVVSATVKEWNEFVERKRAF</sequence>
<dbReference type="Proteomes" id="UP000325081">
    <property type="component" value="Unassembled WGS sequence"/>
</dbReference>
<dbReference type="AlphaFoldDB" id="A0A5A7QLG0"/>
<evidence type="ECO:0000313" key="1">
    <source>
        <dbReference type="EMBL" id="GER45692.1"/>
    </source>
</evidence>
<dbReference type="EMBL" id="BKCP01007249">
    <property type="protein sequence ID" value="GER45692.1"/>
    <property type="molecule type" value="Genomic_DNA"/>
</dbReference>
<name>A0A5A7QLG0_STRAF</name>
<reference evidence="2" key="1">
    <citation type="journal article" date="2019" name="Curr. Biol.">
        <title>Genome Sequence of Striga asiatica Provides Insight into the Evolution of Plant Parasitism.</title>
        <authorList>
            <person name="Yoshida S."/>
            <person name="Kim S."/>
            <person name="Wafula E.K."/>
            <person name="Tanskanen J."/>
            <person name="Kim Y.M."/>
            <person name="Honaas L."/>
            <person name="Yang Z."/>
            <person name="Spallek T."/>
            <person name="Conn C.E."/>
            <person name="Ichihashi Y."/>
            <person name="Cheong K."/>
            <person name="Cui S."/>
            <person name="Der J.P."/>
            <person name="Gundlach H."/>
            <person name="Jiao Y."/>
            <person name="Hori C."/>
            <person name="Ishida J.K."/>
            <person name="Kasahara H."/>
            <person name="Kiba T."/>
            <person name="Kim M.S."/>
            <person name="Koo N."/>
            <person name="Laohavisit A."/>
            <person name="Lee Y.H."/>
            <person name="Lumba S."/>
            <person name="McCourt P."/>
            <person name="Mortimer J.C."/>
            <person name="Mutuku J.M."/>
            <person name="Nomura T."/>
            <person name="Sasaki-Sekimoto Y."/>
            <person name="Seto Y."/>
            <person name="Wang Y."/>
            <person name="Wakatake T."/>
            <person name="Sakakibara H."/>
            <person name="Demura T."/>
            <person name="Yamaguchi S."/>
            <person name="Yoneyama K."/>
            <person name="Manabe R.I."/>
            <person name="Nelson D.C."/>
            <person name="Schulman A.H."/>
            <person name="Timko M.P."/>
            <person name="dePamphilis C.W."/>
            <person name="Choi D."/>
            <person name="Shirasu K."/>
        </authorList>
    </citation>
    <scope>NUCLEOTIDE SEQUENCE [LARGE SCALE GENOMIC DNA]</scope>
    <source>
        <strain evidence="2">cv. UVA1</strain>
    </source>
</reference>
<gene>
    <name evidence="1" type="ORF">STAS_22669</name>
</gene>
<proteinExistence type="predicted"/>